<proteinExistence type="predicted"/>
<dbReference type="PANTHER" id="PTHR34385:SF1">
    <property type="entry name" value="PEPTIDOGLYCAN L-ALANYL-D-GLUTAMATE ENDOPEPTIDASE CWLK"/>
    <property type="match status" value="1"/>
</dbReference>
<accession>A0A1P8KQD9</accession>
<dbReference type="InterPro" id="IPR003709">
    <property type="entry name" value="VanY-like_core_dom"/>
</dbReference>
<dbReference type="InterPro" id="IPR052179">
    <property type="entry name" value="DD-CPase-like"/>
</dbReference>
<dbReference type="Pfam" id="PF02557">
    <property type="entry name" value="VanY"/>
    <property type="match status" value="1"/>
</dbReference>
<evidence type="ECO:0000313" key="3">
    <source>
        <dbReference type="Proteomes" id="UP000186074"/>
    </source>
</evidence>
<reference evidence="2 3" key="1">
    <citation type="submission" date="2017-01" db="EMBL/GenBank/DDBJ databases">
        <title>Genome sequencing of Arcobacter sp. LPB0137.</title>
        <authorList>
            <person name="Lee G.-W."/>
            <person name="Yi H."/>
        </authorList>
    </citation>
    <scope>NUCLEOTIDE SEQUENCE [LARGE SCALE GENOMIC DNA]</scope>
    <source>
        <strain evidence="2 3">LPB0137</strain>
    </source>
</reference>
<dbReference type="OrthoDB" id="5413878at2"/>
<protein>
    <recommendedName>
        <fullName evidence="1">D-alanyl-D-alanine carboxypeptidase-like core domain-containing protein</fullName>
    </recommendedName>
</protein>
<dbReference type="Proteomes" id="UP000186074">
    <property type="component" value="Chromosome"/>
</dbReference>
<dbReference type="GO" id="GO:0008233">
    <property type="term" value="F:peptidase activity"/>
    <property type="evidence" value="ECO:0007669"/>
    <property type="project" value="InterPro"/>
</dbReference>
<dbReference type="AlphaFoldDB" id="A0A1P8KQD9"/>
<dbReference type="EMBL" id="CP019070">
    <property type="protein sequence ID" value="APW66832.1"/>
    <property type="molecule type" value="Genomic_DNA"/>
</dbReference>
<organism evidence="2 3">
    <name type="scientific">Poseidonibacter parvus</name>
    <dbReference type="NCBI Taxonomy" id="1850254"/>
    <lineage>
        <taxon>Bacteria</taxon>
        <taxon>Pseudomonadati</taxon>
        <taxon>Campylobacterota</taxon>
        <taxon>Epsilonproteobacteria</taxon>
        <taxon>Campylobacterales</taxon>
        <taxon>Arcobacteraceae</taxon>
        <taxon>Poseidonibacter</taxon>
    </lineage>
</organism>
<dbReference type="KEGG" id="alp:LPB137_13650"/>
<name>A0A1P8KQD9_9BACT</name>
<dbReference type="RefSeq" id="WP_076089010.1">
    <property type="nucleotide sequence ID" value="NZ_CP019070.1"/>
</dbReference>
<evidence type="ECO:0000313" key="2">
    <source>
        <dbReference type="EMBL" id="APW66832.1"/>
    </source>
</evidence>
<dbReference type="InterPro" id="IPR009045">
    <property type="entry name" value="Zn_M74/Hedgehog-like"/>
</dbReference>
<evidence type="ECO:0000259" key="1">
    <source>
        <dbReference type="Pfam" id="PF02557"/>
    </source>
</evidence>
<sequence>MINIRRDFIKKSTIFTLVSISSMDLFASSREIKRNDLFIEKKDYKTFQSIRKKLKLVQSYVGYGNFNIISFDSMLSIARRAPNIEAFTKEELDFLEFIFYYNPSSHGFFGNRISSNISDVIDKKQVKKIPYTGHYLFKGKAENTYNEMKKDVGSSLTLTSGIRSIVKQTKLFLDKIHRVDGNISVAAKSIAPPAFTYHLVGDFDVGKKGFGYANFTSKFANTHEFQEIQKLKYVDVRYTINNKDGVRYEPWHITTI</sequence>
<feature type="domain" description="D-alanyl-D-alanine carboxypeptidase-like core" evidence="1">
    <location>
        <begin position="149"/>
        <end position="253"/>
    </location>
</feature>
<dbReference type="STRING" id="1850254.LPB137_13650"/>
<gene>
    <name evidence="2" type="ORF">LPB137_13650</name>
</gene>
<dbReference type="PANTHER" id="PTHR34385">
    <property type="entry name" value="D-ALANYL-D-ALANINE CARBOXYPEPTIDASE"/>
    <property type="match status" value="1"/>
</dbReference>
<dbReference type="GO" id="GO:0006508">
    <property type="term" value="P:proteolysis"/>
    <property type="evidence" value="ECO:0007669"/>
    <property type="project" value="InterPro"/>
</dbReference>
<dbReference type="Gene3D" id="3.30.1380.10">
    <property type="match status" value="1"/>
</dbReference>
<keyword evidence="3" id="KW-1185">Reference proteome</keyword>